<dbReference type="Gene3D" id="3.40.630.30">
    <property type="match status" value="1"/>
</dbReference>
<proteinExistence type="predicted"/>
<dbReference type="PANTHER" id="PTHR43792">
    <property type="entry name" value="GNAT FAMILY, PUTATIVE (AFU_ORTHOLOGUE AFUA_3G00765)-RELATED-RELATED"/>
    <property type="match status" value="1"/>
</dbReference>
<dbReference type="EMBL" id="LMTZ01000051">
    <property type="protein sequence ID" value="KST68700.1"/>
    <property type="molecule type" value="Genomic_DNA"/>
</dbReference>
<evidence type="ECO:0000313" key="4">
    <source>
        <dbReference type="Proteomes" id="UP000053372"/>
    </source>
</evidence>
<gene>
    <name evidence="2" type="ORF">BC008_01715</name>
    <name evidence="3" type="ORF">BC008_01780</name>
</gene>
<organism evidence="2 4">
    <name type="scientific">Mastigocoleus testarum BC008</name>
    <dbReference type="NCBI Taxonomy" id="371196"/>
    <lineage>
        <taxon>Bacteria</taxon>
        <taxon>Bacillati</taxon>
        <taxon>Cyanobacteriota</taxon>
        <taxon>Cyanophyceae</taxon>
        <taxon>Nostocales</taxon>
        <taxon>Hapalosiphonaceae</taxon>
        <taxon>Mastigocoleus</taxon>
    </lineage>
</organism>
<protein>
    <submittedName>
        <fullName evidence="2">Acetyltransferase</fullName>
    </submittedName>
</protein>
<name>A0A0V7ZVN9_9CYAN</name>
<dbReference type="InterPro" id="IPR000182">
    <property type="entry name" value="GNAT_dom"/>
</dbReference>
<dbReference type="PROSITE" id="PS51186">
    <property type="entry name" value="GNAT"/>
    <property type="match status" value="1"/>
</dbReference>
<dbReference type="Proteomes" id="UP000053372">
    <property type="component" value="Unassembled WGS sequence"/>
</dbReference>
<dbReference type="EMBL" id="LMTZ01000050">
    <property type="protein sequence ID" value="KST68713.1"/>
    <property type="molecule type" value="Genomic_DNA"/>
</dbReference>
<dbReference type="GO" id="GO:0008999">
    <property type="term" value="F:protein-N-terminal-alanine acetyltransferase activity"/>
    <property type="evidence" value="ECO:0007669"/>
    <property type="project" value="TreeGrafter"/>
</dbReference>
<dbReference type="OrthoDB" id="9785602at2"/>
<keyword evidence="2" id="KW-0808">Transferase</keyword>
<sequence>MLYKFPKLESESLVLREIKLSDAEAIYRIFSDPRVLRYHDLEEFKNIEEAKYLIYSLSEGFREQEVIRWGIAKKRENIIIGTCGYSGWNKNRLRAEIGYELSQAHWRKGIMTKALSAVIRYGFETMQLNRIEATVMLPNIASMKLLQKLGFREEGILRERGFWKGHFHDLRMFALLKKDYVSSW</sequence>
<dbReference type="AlphaFoldDB" id="A0A0V7ZVN9"/>
<comment type="caution">
    <text evidence="2">The sequence shown here is derived from an EMBL/GenBank/DDBJ whole genome shotgun (WGS) entry which is preliminary data.</text>
</comment>
<dbReference type="RefSeq" id="WP_027846336.1">
    <property type="nucleotide sequence ID" value="NZ_LMTZ01000050.1"/>
</dbReference>
<dbReference type="SUPFAM" id="SSF55729">
    <property type="entry name" value="Acyl-CoA N-acyltransferases (Nat)"/>
    <property type="match status" value="1"/>
</dbReference>
<dbReference type="InterPro" id="IPR051531">
    <property type="entry name" value="N-acetyltransferase"/>
</dbReference>
<accession>A0A0V7ZVN9</accession>
<reference evidence="2 4" key="1">
    <citation type="journal article" date="2015" name="Genome Announc.">
        <title>Draft Genome of the Euendolithic (true boring) Cyanobacterium Mastigocoleus testarum strain BC008.</title>
        <authorList>
            <person name="Guida B.S."/>
            <person name="Garcia-Pichel F."/>
        </authorList>
    </citation>
    <scope>NUCLEOTIDE SEQUENCE [LARGE SCALE GENOMIC DNA]</scope>
    <source>
        <strain evidence="2 4">BC008</strain>
    </source>
</reference>
<evidence type="ECO:0000313" key="3">
    <source>
        <dbReference type="EMBL" id="KST68713.1"/>
    </source>
</evidence>
<evidence type="ECO:0000313" key="2">
    <source>
        <dbReference type="EMBL" id="KST68700.1"/>
    </source>
</evidence>
<dbReference type="Pfam" id="PF13302">
    <property type="entry name" value="Acetyltransf_3"/>
    <property type="match status" value="1"/>
</dbReference>
<dbReference type="PANTHER" id="PTHR43792:SF9">
    <property type="entry name" value="RIBOSOMAL-PROTEIN-ALANINE ACETYLTRANSFERASE"/>
    <property type="match status" value="1"/>
</dbReference>
<evidence type="ECO:0000259" key="1">
    <source>
        <dbReference type="PROSITE" id="PS51186"/>
    </source>
</evidence>
<feature type="domain" description="N-acetyltransferase" evidence="1">
    <location>
        <begin position="13"/>
        <end position="177"/>
    </location>
</feature>
<dbReference type="InterPro" id="IPR016181">
    <property type="entry name" value="Acyl_CoA_acyltransferase"/>
</dbReference>
<keyword evidence="4" id="KW-1185">Reference proteome</keyword>
<dbReference type="GO" id="GO:0005737">
    <property type="term" value="C:cytoplasm"/>
    <property type="evidence" value="ECO:0007669"/>
    <property type="project" value="TreeGrafter"/>
</dbReference>